<accession>A0AAN5MIM5</accession>
<dbReference type="Proteomes" id="UP000865968">
    <property type="component" value="Unassembled WGS sequence"/>
</dbReference>
<sequence>MTKVVHLGAKGRLWVMPGSDDGEINLYLKAGSGIEVRYLFSDELHQVSIL</sequence>
<dbReference type="AlphaFoldDB" id="A0AAN5MIM5"/>
<protein>
    <submittedName>
        <fullName evidence="1">Uncharacterized protein</fullName>
    </submittedName>
</protein>
<reference evidence="1" key="2">
    <citation type="submission" date="2020-10" db="EMBL/GenBank/DDBJ databases">
        <authorList>
            <consortium name="NCBI Pathogen Detection Project"/>
        </authorList>
    </citation>
    <scope>NUCLEOTIDE SEQUENCE</scope>
    <source>
        <strain evidence="1">Morganella morganii ARLG-3209</strain>
    </source>
</reference>
<evidence type="ECO:0000313" key="1">
    <source>
        <dbReference type="EMBL" id="HAT3810726.1"/>
    </source>
</evidence>
<reference evidence="1" key="1">
    <citation type="journal article" date="2018" name="Genome Biol.">
        <title>SKESA: strategic k-mer extension for scrupulous assemblies.</title>
        <authorList>
            <person name="Souvorov A."/>
            <person name="Agarwala R."/>
            <person name="Lipman D.J."/>
        </authorList>
    </citation>
    <scope>NUCLEOTIDE SEQUENCE</scope>
    <source>
        <strain evidence="1">Morganella morganii ARLG-3209</strain>
    </source>
</reference>
<gene>
    <name evidence="1" type="ORF">I8608_003628</name>
</gene>
<name>A0AAN5MIM5_MORMO</name>
<comment type="caution">
    <text evidence="1">The sequence shown here is derived from an EMBL/GenBank/DDBJ whole genome shotgun (WGS) entry which is preliminary data.</text>
</comment>
<organism evidence="1 2">
    <name type="scientific">Morganella morganii</name>
    <name type="common">Proteus morganii</name>
    <dbReference type="NCBI Taxonomy" id="582"/>
    <lineage>
        <taxon>Bacteria</taxon>
        <taxon>Pseudomonadati</taxon>
        <taxon>Pseudomonadota</taxon>
        <taxon>Gammaproteobacteria</taxon>
        <taxon>Enterobacterales</taxon>
        <taxon>Morganellaceae</taxon>
        <taxon>Morganella</taxon>
    </lineage>
</organism>
<proteinExistence type="predicted"/>
<dbReference type="EMBL" id="DACSWI010000014">
    <property type="protein sequence ID" value="HAT3810726.1"/>
    <property type="molecule type" value="Genomic_DNA"/>
</dbReference>
<evidence type="ECO:0000313" key="2">
    <source>
        <dbReference type="Proteomes" id="UP000865968"/>
    </source>
</evidence>